<reference evidence="1 2" key="1">
    <citation type="submission" date="2019-03" db="EMBL/GenBank/DDBJ databases">
        <title>Genomic analyses of the natural microbiome of Caenorhabditis elegans.</title>
        <authorList>
            <person name="Samuel B."/>
        </authorList>
    </citation>
    <scope>NUCLEOTIDE SEQUENCE [LARGE SCALE GENOMIC DNA]</scope>
    <source>
        <strain evidence="1 2">JUb89</strain>
    </source>
</reference>
<gene>
    <name evidence="1" type="ORF">EC844_103107</name>
</gene>
<organism evidence="1 2">
    <name type="scientific">Acinetobacter calcoaceticus</name>
    <dbReference type="NCBI Taxonomy" id="471"/>
    <lineage>
        <taxon>Bacteria</taxon>
        <taxon>Pseudomonadati</taxon>
        <taxon>Pseudomonadota</taxon>
        <taxon>Gammaproteobacteria</taxon>
        <taxon>Moraxellales</taxon>
        <taxon>Moraxellaceae</taxon>
        <taxon>Acinetobacter</taxon>
        <taxon>Acinetobacter calcoaceticus/baumannii complex</taxon>
    </lineage>
</organism>
<sequence>MKLMSIFAFLVFISHTSIYAGTIYFSGSIVESTCSSQDPQKGCTRLSQLSAVPYYPTSSIKDLKAKLKQFKKEHFTVLFYPHKSKNTAVLLVNYD</sequence>
<dbReference type="AlphaFoldDB" id="A0A4R1Y0Q7"/>
<name>A0A4R1Y0Q7_ACICA</name>
<dbReference type="EMBL" id="SLVJ01000003">
    <property type="protein sequence ID" value="TCM69162.1"/>
    <property type="molecule type" value="Genomic_DNA"/>
</dbReference>
<comment type="caution">
    <text evidence="1">The sequence shown here is derived from an EMBL/GenBank/DDBJ whole genome shotgun (WGS) entry which is preliminary data.</text>
</comment>
<evidence type="ECO:0000313" key="1">
    <source>
        <dbReference type="EMBL" id="TCM69162.1"/>
    </source>
</evidence>
<evidence type="ECO:0000313" key="2">
    <source>
        <dbReference type="Proteomes" id="UP000294963"/>
    </source>
</evidence>
<keyword evidence="2" id="KW-1185">Reference proteome</keyword>
<evidence type="ECO:0008006" key="3">
    <source>
        <dbReference type="Google" id="ProtNLM"/>
    </source>
</evidence>
<proteinExistence type="predicted"/>
<protein>
    <recommendedName>
        <fullName evidence="3">Type 1 fimbrial protein</fullName>
    </recommendedName>
</protein>
<dbReference type="Proteomes" id="UP000294963">
    <property type="component" value="Unassembled WGS sequence"/>
</dbReference>
<accession>A0A4R1Y0Q7</accession>